<protein>
    <recommendedName>
        <fullName evidence="2">CSC1/OSCA1-like cytosolic domain-containing protein</fullName>
    </recommendedName>
</protein>
<keyword evidence="4" id="KW-1185">Reference proteome</keyword>
<dbReference type="InterPro" id="IPR045122">
    <property type="entry name" value="Csc1-like"/>
</dbReference>
<dbReference type="EMBL" id="SPHZ02000006">
    <property type="protein sequence ID" value="KAF0915611.1"/>
    <property type="molecule type" value="Genomic_DNA"/>
</dbReference>
<organism evidence="3 4">
    <name type="scientific">Oryza meyeriana var. granulata</name>
    <dbReference type="NCBI Taxonomy" id="110450"/>
    <lineage>
        <taxon>Eukaryota</taxon>
        <taxon>Viridiplantae</taxon>
        <taxon>Streptophyta</taxon>
        <taxon>Embryophyta</taxon>
        <taxon>Tracheophyta</taxon>
        <taxon>Spermatophyta</taxon>
        <taxon>Magnoliopsida</taxon>
        <taxon>Liliopsida</taxon>
        <taxon>Poales</taxon>
        <taxon>Poaceae</taxon>
        <taxon>BOP clade</taxon>
        <taxon>Oryzoideae</taxon>
        <taxon>Oryzeae</taxon>
        <taxon>Oryzinae</taxon>
        <taxon>Oryza</taxon>
        <taxon>Oryza meyeriana</taxon>
    </lineage>
</organism>
<dbReference type="GO" id="GO:0005227">
    <property type="term" value="F:calcium-activated cation channel activity"/>
    <property type="evidence" value="ECO:0007669"/>
    <property type="project" value="InterPro"/>
</dbReference>
<keyword evidence="1" id="KW-0812">Transmembrane</keyword>
<dbReference type="Pfam" id="PF14703">
    <property type="entry name" value="PHM7_cyt"/>
    <property type="match status" value="1"/>
</dbReference>
<accession>A0A6G1DT97</accession>
<dbReference type="InterPro" id="IPR027815">
    <property type="entry name" value="CSC1/OSCA1-like_cyt"/>
</dbReference>
<evidence type="ECO:0000313" key="3">
    <source>
        <dbReference type="EMBL" id="KAF0915611.1"/>
    </source>
</evidence>
<evidence type="ECO:0000313" key="4">
    <source>
        <dbReference type="Proteomes" id="UP000479710"/>
    </source>
</evidence>
<evidence type="ECO:0000256" key="1">
    <source>
        <dbReference type="SAM" id="Phobius"/>
    </source>
</evidence>
<feature type="domain" description="CSC1/OSCA1-like cytosolic" evidence="2">
    <location>
        <begin position="95"/>
        <end position="152"/>
    </location>
</feature>
<proteinExistence type="predicted"/>
<dbReference type="PANTHER" id="PTHR13018">
    <property type="entry name" value="PROBABLE MEMBRANE PROTEIN DUF221-RELATED"/>
    <property type="match status" value="1"/>
</dbReference>
<keyword evidence="1" id="KW-1133">Transmembrane helix</keyword>
<feature type="transmembrane region" description="Helical" evidence="1">
    <location>
        <begin position="6"/>
        <end position="27"/>
    </location>
</feature>
<dbReference type="PANTHER" id="PTHR13018:SF146">
    <property type="entry name" value="TO DEHYDRATION PROTEIN, PUTATIVE, EXPRESSED-RELATED"/>
    <property type="match status" value="1"/>
</dbReference>
<evidence type="ECO:0000259" key="2">
    <source>
        <dbReference type="Pfam" id="PF14703"/>
    </source>
</evidence>
<dbReference type="AlphaFoldDB" id="A0A6G1DT97"/>
<name>A0A6G1DT97_9ORYZ</name>
<dbReference type="OrthoDB" id="782452at2759"/>
<keyword evidence="1" id="KW-0472">Membrane</keyword>
<reference evidence="3 4" key="1">
    <citation type="submission" date="2019-11" db="EMBL/GenBank/DDBJ databases">
        <title>Whole genome sequence of Oryza granulata.</title>
        <authorList>
            <person name="Li W."/>
        </authorList>
    </citation>
    <scope>NUCLEOTIDE SEQUENCE [LARGE SCALE GENOMIC DNA]</scope>
    <source>
        <strain evidence="4">cv. Menghai</strain>
        <tissue evidence="3">Leaf</tissue>
    </source>
</reference>
<dbReference type="Proteomes" id="UP000479710">
    <property type="component" value="Unassembled WGS sequence"/>
</dbReference>
<comment type="caution">
    <text evidence="3">The sequence shown here is derived from an EMBL/GenBank/DDBJ whole genome shotgun (WGS) entry which is preliminary data.</text>
</comment>
<gene>
    <name evidence="3" type="ORF">E2562_037466</name>
</gene>
<dbReference type="GO" id="GO:0005886">
    <property type="term" value="C:plasma membrane"/>
    <property type="evidence" value="ECO:0007669"/>
    <property type="project" value="TreeGrafter"/>
</dbReference>
<sequence>MKISGLLTSAGINIGLCVLFLSLYSVLRKQPANVRVYFGRRIAEEHNRLREAFILERITGYLYNWECASEIKMEYKHIVRLRLGHLTRETPNPSHFTVLVRGIPKETKESCSNAVDDFFTKYHASSYLFHQVVYKVGKVQKIMKPTSSIIQNYPSTGKMNDQEEWMKFTTGFILPIVSSTTLKMYPWRKFRLLGGMRIKGVALE</sequence>